<protein>
    <submittedName>
        <fullName evidence="1">Uncharacterized protein</fullName>
    </submittedName>
</protein>
<organism evidence="1">
    <name type="scientific">uncultured virus</name>
    <dbReference type="NCBI Taxonomy" id="340016"/>
    <lineage>
        <taxon>Viruses</taxon>
        <taxon>environmental samples</taxon>
    </lineage>
</organism>
<dbReference type="EMBL" id="KY052824">
    <property type="protein sequence ID" value="ASF00264.1"/>
    <property type="molecule type" value="Genomic_DNA"/>
</dbReference>
<evidence type="ECO:0000313" key="1">
    <source>
        <dbReference type="EMBL" id="ASF00264.1"/>
    </source>
</evidence>
<accession>A0A218MLV4</accession>
<proteinExistence type="predicted"/>
<sequence>MALSKVDFNSINVTPAASKAIKFNSNNNGLETGDLGGSLVLLSTQTASSSATLSFTSGIDSTYKEYQFHFIDIHPASNNVKLHFNMSADSGSNYNVTKTTTFFRADHDEADSATALGYNTSNDLAQSTNFQGLGDIGNDNDQTLSGTLHLFNPSSTTFVKHFISTTNACDHADESRNYFVAGYGNTTSAIDAVQFKMSSGNTDSGTIKMYGVT</sequence>
<reference evidence="1" key="1">
    <citation type="submission" date="2016-10" db="EMBL/GenBank/DDBJ databases">
        <authorList>
            <person name="Varghese N."/>
        </authorList>
    </citation>
    <scope>NUCLEOTIDE SEQUENCE</scope>
</reference>
<name>A0A218MLV4_9VIRU</name>
<reference evidence="1" key="2">
    <citation type="journal article" date="2017" name="Nat. Commun.">
        <title>Single-virus genomics reveals hidden cosmopolitan and abundant viruses.</title>
        <authorList>
            <person name="Martinez-Hernandez F."/>
            <person name="Fornas O."/>
            <person name="Lluesma Gomez M."/>
            <person name="Bolduc B."/>
            <person name="de la Cruz Pena M.J."/>
            <person name="Martinez J.M."/>
            <person name="Anton J."/>
            <person name="Gasol J.M."/>
            <person name="Rosselli R."/>
            <person name="Rodriguez-Valera F."/>
            <person name="Sullivan M.B."/>
            <person name="Acinas S.G."/>
            <person name="Martinez-Garcia M."/>
        </authorList>
    </citation>
    <scope>NUCLEOTIDE SEQUENCE</scope>
</reference>